<dbReference type="VEuPathDB" id="FungiDB:SOCG_00907"/>
<feature type="domain" description="ABC transporter" evidence="3">
    <location>
        <begin position="4"/>
        <end position="230"/>
    </location>
</feature>
<dbReference type="AlphaFoldDB" id="S9PVN4"/>
<evidence type="ECO:0000256" key="2">
    <source>
        <dbReference type="ARBA" id="ARBA00022840"/>
    </source>
</evidence>
<proteinExistence type="predicted"/>
<evidence type="ECO:0000313" key="5">
    <source>
        <dbReference type="Proteomes" id="UP000016088"/>
    </source>
</evidence>
<dbReference type="eggNOG" id="KOG2355">
    <property type="taxonomic scope" value="Eukaryota"/>
</dbReference>
<dbReference type="PANTHER" id="PTHR43158:SF2">
    <property type="entry name" value="SKFA PEPTIDE EXPORT ATP-BINDING PROTEIN SKFE"/>
    <property type="match status" value="1"/>
</dbReference>
<evidence type="ECO:0000313" key="4">
    <source>
        <dbReference type="EMBL" id="EPX73151.1"/>
    </source>
</evidence>
<dbReference type="InterPro" id="IPR003593">
    <property type="entry name" value="AAA+_ATPase"/>
</dbReference>
<keyword evidence="1" id="KW-0547">Nucleotide-binding</keyword>
<accession>S9PVN4</accession>
<dbReference type="HOGENOM" id="CLU_057592_3_0_1"/>
<dbReference type="RefSeq" id="XP_013018781.1">
    <property type="nucleotide sequence ID" value="XM_013163327.1"/>
</dbReference>
<dbReference type="EMBL" id="KE503207">
    <property type="protein sequence ID" value="EPX73151.1"/>
    <property type="molecule type" value="Genomic_DNA"/>
</dbReference>
<dbReference type="GO" id="GO:0005524">
    <property type="term" value="F:ATP binding"/>
    <property type="evidence" value="ECO:0007669"/>
    <property type="project" value="UniProtKB-KW"/>
</dbReference>
<dbReference type="SMART" id="SM00382">
    <property type="entry name" value="AAA"/>
    <property type="match status" value="1"/>
</dbReference>
<name>S9PVN4_SCHOY</name>
<dbReference type="Gene3D" id="3.40.50.300">
    <property type="entry name" value="P-loop containing nucleotide triphosphate hydrolases"/>
    <property type="match status" value="1"/>
</dbReference>
<gene>
    <name evidence="4" type="ORF">SOCG_00907</name>
</gene>
<dbReference type="GeneID" id="25029891"/>
<reference evidence="4 5" key="1">
    <citation type="journal article" date="2011" name="Science">
        <title>Comparative functional genomics of the fission yeasts.</title>
        <authorList>
            <person name="Rhind N."/>
            <person name="Chen Z."/>
            <person name="Yassour M."/>
            <person name="Thompson D.A."/>
            <person name="Haas B.J."/>
            <person name="Habib N."/>
            <person name="Wapinski I."/>
            <person name="Roy S."/>
            <person name="Lin M.F."/>
            <person name="Heiman D.I."/>
            <person name="Young S.K."/>
            <person name="Furuya K."/>
            <person name="Guo Y."/>
            <person name="Pidoux A."/>
            <person name="Chen H.M."/>
            <person name="Robbertse B."/>
            <person name="Goldberg J.M."/>
            <person name="Aoki K."/>
            <person name="Bayne E.H."/>
            <person name="Berlin A.M."/>
            <person name="Desjardins C.A."/>
            <person name="Dobbs E."/>
            <person name="Dukaj L."/>
            <person name="Fan L."/>
            <person name="FitzGerald M.G."/>
            <person name="French C."/>
            <person name="Gujja S."/>
            <person name="Hansen K."/>
            <person name="Keifenheim D."/>
            <person name="Levin J.Z."/>
            <person name="Mosher R.A."/>
            <person name="Mueller C.A."/>
            <person name="Pfiffner J."/>
            <person name="Priest M."/>
            <person name="Russ C."/>
            <person name="Smialowska A."/>
            <person name="Swoboda P."/>
            <person name="Sykes S.M."/>
            <person name="Vaughn M."/>
            <person name="Vengrova S."/>
            <person name="Yoder R."/>
            <person name="Zeng Q."/>
            <person name="Allshire R."/>
            <person name="Baulcombe D."/>
            <person name="Birren B.W."/>
            <person name="Brown W."/>
            <person name="Ekwall K."/>
            <person name="Kellis M."/>
            <person name="Leatherwood J."/>
            <person name="Levin H."/>
            <person name="Margalit H."/>
            <person name="Martienssen R."/>
            <person name="Nieduszynski C.A."/>
            <person name="Spatafora J.W."/>
            <person name="Friedman N."/>
            <person name="Dalgaard J.Z."/>
            <person name="Baumann P."/>
            <person name="Niki H."/>
            <person name="Regev A."/>
            <person name="Nusbaum C."/>
        </authorList>
    </citation>
    <scope>NUCLEOTIDE SEQUENCE [LARGE SCALE GENOMIC DNA]</scope>
    <source>
        <strain evidence="5">yFS286</strain>
    </source>
</reference>
<dbReference type="InterPro" id="IPR003439">
    <property type="entry name" value="ABC_transporter-like_ATP-bd"/>
</dbReference>
<dbReference type="InterPro" id="IPR027417">
    <property type="entry name" value="P-loop_NTPase"/>
</dbReference>
<dbReference type="FunFam" id="3.40.50.300:FF:001332">
    <property type="entry name" value="Similar to ABC transporter"/>
    <property type="match status" value="1"/>
</dbReference>
<dbReference type="GO" id="GO:0016887">
    <property type="term" value="F:ATP hydrolysis activity"/>
    <property type="evidence" value="ECO:0007669"/>
    <property type="project" value="InterPro"/>
</dbReference>
<sequence length="281" mass="31407">MDNIEVSNLSYTFSPEFPLSLDHVSLNLPRGSRTLLVGANGAGKSTLLRLLAGKSLAKAGKVSVFGNDPFRESKSTVVYLGTEWVNNPVVHRDMNVARLIASVGGDLFPERRDMLISILDVDLRWRMHAVSDGERRRVQLCMGLLRPFDVLLLDEVTVDLDVLARSDLLSFLSSETESRNATIVYATHIFDGLAKWPTHLVHVSQGKIVNSGPVAKFPEIQSVSNTGNSSLLETCLAWIKEDKRIRGSREDEKRNTWQDVQDTFKTGTDVFTDYFKISRAR</sequence>
<dbReference type="PANTHER" id="PTHR43158">
    <property type="entry name" value="SKFA PEPTIDE EXPORT ATP-BINDING PROTEIN SKFE"/>
    <property type="match status" value="1"/>
</dbReference>
<dbReference type="Proteomes" id="UP000016088">
    <property type="component" value="Unassembled WGS sequence"/>
</dbReference>
<organism evidence="4 5">
    <name type="scientific">Schizosaccharomyces octosporus (strain yFS286)</name>
    <name type="common">Fission yeast</name>
    <name type="synonym">Octosporomyces octosporus</name>
    <dbReference type="NCBI Taxonomy" id="483514"/>
    <lineage>
        <taxon>Eukaryota</taxon>
        <taxon>Fungi</taxon>
        <taxon>Dikarya</taxon>
        <taxon>Ascomycota</taxon>
        <taxon>Taphrinomycotina</taxon>
        <taxon>Schizosaccharomycetes</taxon>
        <taxon>Schizosaccharomycetales</taxon>
        <taxon>Schizosaccharomycetaceae</taxon>
        <taxon>Schizosaccharomyces</taxon>
    </lineage>
</organism>
<evidence type="ECO:0000259" key="3">
    <source>
        <dbReference type="PROSITE" id="PS50893"/>
    </source>
</evidence>
<dbReference type="OrthoDB" id="6512918at2759"/>
<dbReference type="SUPFAM" id="SSF52540">
    <property type="entry name" value="P-loop containing nucleoside triphosphate hydrolases"/>
    <property type="match status" value="1"/>
</dbReference>
<keyword evidence="2" id="KW-0067">ATP-binding</keyword>
<dbReference type="PROSITE" id="PS50893">
    <property type="entry name" value="ABC_TRANSPORTER_2"/>
    <property type="match status" value="1"/>
</dbReference>
<dbReference type="Pfam" id="PF00005">
    <property type="entry name" value="ABC_tran"/>
    <property type="match status" value="1"/>
</dbReference>
<evidence type="ECO:0000256" key="1">
    <source>
        <dbReference type="ARBA" id="ARBA00022741"/>
    </source>
</evidence>
<keyword evidence="5" id="KW-1185">Reference proteome</keyword>
<dbReference type="OMA" id="YLGTEWV"/>
<protein>
    <submittedName>
        <fullName evidence="4">CCR4-Not complex subunit Caf16</fullName>
    </submittedName>
</protein>